<dbReference type="GO" id="GO:0004867">
    <property type="term" value="F:serine-type endopeptidase inhibitor activity"/>
    <property type="evidence" value="ECO:0007669"/>
    <property type="project" value="UniProtKB-KW"/>
</dbReference>
<dbReference type="CDD" id="cd19941">
    <property type="entry name" value="TIL"/>
    <property type="match status" value="2"/>
</dbReference>
<name>A0AA39HWK5_9BILA</name>
<dbReference type="AlphaFoldDB" id="A0AA39HWK5"/>
<accession>A0AA39HWK5</accession>
<dbReference type="InterPro" id="IPR051368">
    <property type="entry name" value="SerProtInhib-TIL_Domain"/>
</dbReference>
<keyword evidence="7" id="KW-1185">Reference proteome</keyword>
<dbReference type="PANTHER" id="PTHR23259">
    <property type="entry name" value="RIDDLE"/>
    <property type="match status" value="1"/>
</dbReference>
<evidence type="ECO:0000313" key="6">
    <source>
        <dbReference type="EMBL" id="KAK0412649.1"/>
    </source>
</evidence>
<feature type="domain" description="TIL" evidence="5">
    <location>
        <begin position="85"/>
        <end position="138"/>
    </location>
</feature>
<dbReference type="InterPro" id="IPR002919">
    <property type="entry name" value="TIL_dom"/>
</dbReference>
<dbReference type="SUPFAM" id="SSF57567">
    <property type="entry name" value="Serine protease inhibitors"/>
    <property type="match status" value="2"/>
</dbReference>
<dbReference type="InterPro" id="IPR036084">
    <property type="entry name" value="Ser_inhib-like_sf"/>
</dbReference>
<sequence>MFTTAAVLCALFVATLADSELPAEQPKCGINEVFYECGACDSTCWDDFNCNSRCRKPGSCGCKPTYKRNKRGVCIPPEQCPKPKCGRNEEFFMCGACDKSCSDLRPECTEICRLYGDCGCKKGFVRNGYGDCVTYRECRRRG</sequence>
<evidence type="ECO:0000256" key="1">
    <source>
        <dbReference type="ARBA" id="ARBA00022690"/>
    </source>
</evidence>
<keyword evidence="2" id="KW-0722">Serine protease inhibitor</keyword>
<keyword evidence="1" id="KW-0646">Protease inhibitor</keyword>
<proteinExistence type="predicted"/>
<dbReference type="Pfam" id="PF01826">
    <property type="entry name" value="TIL"/>
    <property type="match status" value="1"/>
</dbReference>
<feature type="chain" id="PRO_5041386152" description="TIL domain-containing protein" evidence="4">
    <location>
        <begin position="18"/>
        <end position="142"/>
    </location>
</feature>
<dbReference type="PANTHER" id="PTHR23259:SF70">
    <property type="entry name" value="ACCESSORY GLAND PROTEIN ACP62F-RELATED"/>
    <property type="match status" value="1"/>
</dbReference>
<protein>
    <recommendedName>
        <fullName evidence="5">TIL domain-containing protein</fullName>
    </recommendedName>
</protein>
<evidence type="ECO:0000259" key="5">
    <source>
        <dbReference type="Pfam" id="PF01826"/>
    </source>
</evidence>
<dbReference type="Gene3D" id="2.10.25.10">
    <property type="entry name" value="Laminin"/>
    <property type="match status" value="2"/>
</dbReference>
<dbReference type="EMBL" id="JAUCMV010000003">
    <property type="protein sequence ID" value="KAK0412649.1"/>
    <property type="molecule type" value="Genomic_DNA"/>
</dbReference>
<keyword evidence="3" id="KW-1015">Disulfide bond</keyword>
<evidence type="ECO:0000313" key="7">
    <source>
        <dbReference type="Proteomes" id="UP001175271"/>
    </source>
</evidence>
<evidence type="ECO:0000256" key="2">
    <source>
        <dbReference type="ARBA" id="ARBA00022900"/>
    </source>
</evidence>
<dbReference type="Proteomes" id="UP001175271">
    <property type="component" value="Unassembled WGS sequence"/>
</dbReference>
<reference evidence="6" key="1">
    <citation type="submission" date="2023-06" db="EMBL/GenBank/DDBJ databases">
        <title>Genomic analysis of the entomopathogenic nematode Steinernema hermaphroditum.</title>
        <authorList>
            <person name="Schwarz E.M."/>
            <person name="Heppert J.K."/>
            <person name="Baniya A."/>
            <person name="Schwartz H.T."/>
            <person name="Tan C.-H."/>
            <person name="Antoshechkin I."/>
            <person name="Sternberg P.W."/>
            <person name="Goodrich-Blair H."/>
            <person name="Dillman A.R."/>
        </authorList>
    </citation>
    <scope>NUCLEOTIDE SEQUENCE</scope>
    <source>
        <strain evidence="6">PS9179</strain>
        <tissue evidence="6">Whole animal</tissue>
    </source>
</reference>
<organism evidence="6 7">
    <name type="scientific">Steinernema hermaphroditum</name>
    <dbReference type="NCBI Taxonomy" id="289476"/>
    <lineage>
        <taxon>Eukaryota</taxon>
        <taxon>Metazoa</taxon>
        <taxon>Ecdysozoa</taxon>
        <taxon>Nematoda</taxon>
        <taxon>Chromadorea</taxon>
        <taxon>Rhabditida</taxon>
        <taxon>Tylenchina</taxon>
        <taxon>Panagrolaimomorpha</taxon>
        <taxon>Strongyloidoidea</taxon>
        <taxon>Steinernematidae</taxon>
        <taxon>Steinernema</taxon>
    </lineage>
</organism>
<feature type="signal peptide" evidence="4">
    <location>
        <begin position="1"/>
        <end position="17"/>
    </location>
</feature>
<evidence type="ECO:0000256" key="4">
    <source>
        <dbReference type="SAM" id="SignalP"/>
    </source>
</evidence>
<evidence type="ECO:0000256" key="3">
    <source>
        <dbReference type="ARBA" id="ARBA00023157"/>
    </source>
</evidence>
<keyword evidence="4" id="KW-0732">Signal</keyword>
<gene>
    <name evidence="6" type="ORF">QR680_006332</name>
</gene>
<comment type="caution">
    <text evidence="6">The sequence shown here is derived from an EMBL/GenBank/DDBJ whole genome shotgun (WGS) entry which is preliminary data.</text>
</comment>